<comment type="caution">
    <text evidence="7">The sequence shown here is derived from an EMBL/GenBank/DDBJ whole genome shotgun (WGS) entry which is preliminary data.</text>
</comment>
<evidence type="ECO:0000256" key="5">
    <source>
        <dbReference type="ARBA" id="ARBA00023136"/>
    </source>
</evidence>
<feature type="transmembrane region" description="Helical" evidence="6">
    <location>
        <begin position="314"/>
        <end position="339"/>
    </location>
</feature>
<feature type="transmembrane region" description="Helical" evidence="6">
    <location>
        <begin position="32"/>
        <end position="52"/>
    </location>
</feature>
<feature type="transmembrane region" description="Helical" evidence="6">
    <location>
        <begin position="442"/>
        <end position="459"/>
    </location>
</feature>
<dbReference type="AlphaFoldDB" id="A0A926VI94"/>
<feature type="transmembrane region" description="Helical" evidence="6">
    <location>
        <begin position="64"/>
        <end position="85"/>
    </location>
</feature>
<proteinExistence type="predicted"/>
<feature type="transmembrane region" description="Helical" evidence="6">
    <location>
        <begin position="154"/>
        <end position="172"/>
    </location>
</feature>
<dbReference type="GO" id="GO:0015171">
    <property type="term" value="F:amino acid transmembrane transporter activity"/>
    <property type="evidence" value="ECO:0007669"/>
    <property type="project" value="TreeGrafter"/>
</dbReference>
<comment type="subcellular location">
    <subcellularLocation>
        <location evidence="1">Membrane</location>
        <topology evidence="1">Multi-pass membrane protein</topology>
    </subcellularLocation>
</comment>
<keyword evidence="5 6" id="KW-0472">Membrane</keyword>
<evidence type="ECO:0000313" key="7">
    <source>
        <dbReference type="EMBL" id="MBD2184273.1"/>
    </source>
</evidence>
<evidence type="ECO:0000256" key="6">
    <source>
        <dbReference type="SAM" id="Phobius"/>
    </source>
</evidence>
<feature type="transmembrane region" description="Helical" evidence="6">
    <location>
        <begin position="259"/>
        <end position="283"/>
    </location>
</feature>
<dbReference type="PANTHER" id="PTHR43243:SF4">
    <property type="entry name" value="CATIONIC AMINO ACID TRANSPORTER 4"/>
    <property type="match status" value="1"/>
</dbReference>
<gene>
    <name evidence="7" type="ORF">H6G03_24930</name>
</gene>
<keyword evidence="3 6" id="KW-0812">Transmembrane</keyword>
<keyword evidence="4 6" id="KW-1133">Transmembrane helix</keyword>
<dbReference type="Gene3D" id="1.20.1740.10">
    <property type="entry name" value="Amino acid/polyamine transporter I"/>
    <property type="match status" value="1"/>
</dbReference>
<protein>
    <submittedName>
        <fullName evidence="7">Amino acid permease</fullName>
    </submittedName>
</protein>
<reference evidence="7" key="2">
    <citation type="submission" date="2020-08" db="EMBL/GenBank/DDBJ databases">
        <authorList>
            <person name="Chen M."/>
            <person name="Teng W."/>
            <person name="Zhao L."/>
            <person name="Hu C."/>
            <person name="Zhou Y."/>
            <person name="Han B."/>
            <person name="Song L."/>
            <person name="Shu W."/>
        </authorList>
    </citation>
    <scope>NUCLEOTIDE SEQUENCE</scope>
    <source>
        <strain evidence="7">FACHB-1375</strain>
    </source>
</reference>
<feature type="transmembrane region" description="Helical" evidence="6">
    <location>
        <begin position="184"/>
        <end position="202"/>
    </location>
</feature>
<evidence type="ECO:0000313" key="8">
    <source>
        <dbReference type="Proteomes" id="UP000641646"/>
    </source>
</evidence>
<accession>A0A926VI94</accession>
<feature type="transmembrane region" description="Helical" evidence="6">
    <location>
        <begin position="360"/>
        <end position="378"/>
    </location>
</feature>
<evidence type="ECO:0000256" key="4">
    <source>
        <dbReference type="ARBA" id="ARBA00022989"/>
    </source>
</evidence>
<evidence type="ECO:0000256" key="2">
    <source>
        <dbReference type="ARBA" id="ARBA00022448"/>
    </source>
</evidence>
<dbReference type="GO" id="GO:0016020">
    <property type="term" value="C:membrane"/>
    <property type="evidence" value="ECO:0007669"/>
    <property type="project" value="UniProtKB-SubCell"/>
</dbReference>
<evidence type="ECO:0000256" key="3">
    <source>
        <dbReference type="ARBA" id="ARBA00022692"/>
    </source>
</evidence>
<dbReference type="InterPro" id="IPR002293">
    <property type="entry name" value="AA/rel_permease1"/>
</dbReference>
<dbReference type="EMBL" id="JACJPW010000077">
    <property type="protein sequence ID" value="MBD2184273.1"/>
    <property type="molecule type" value="Genomic_DNA"/>
</dbReference>
<sequence length="480" mass="51321">MVNELFNKKSVDRLVEEASAENGHGLDRSLGLFNLIALGIGILIGAGIFVLTGQAAANHAGPGVVISFMMAAVGCAFSALCYAEFATMIPIAGSAYTYAYATLGEVVAWIVGWDLILGYIFCSSTVAVGWSGYLVSLLKDVGIVIPPEFCNPPLNLPAMFIVVLMTVLLTVGIRKTAKFNNAIVIIKITVILLFIFLGFAHINNLNLTPFIPPNTGEFGSFGWSGILRGTGVVFFAYTGFDAVASAAQEARNPQRDMPIAIMSSLLICTILYVGVSLVLTGIVPYQQLNVPDPIAVGVNAIKEELPWLPPTIKIGAIAGLSSVILVSQLGQSRVLYAIAKDGLLPPLLAAVHPQFRTPHIATIISGIFAALCAGLLPIDLLGELSSMAVLFAFLIVSLAVPILRRSQPDLPRPFKTPLVPLVPILGVITSGLQMVALSTDTWLRLLAWMAIGLVLYFTYGRKNSTLNHQKEQPTEYPEMT</sequence>
<dbReference type="Proteomes" id="UP000641646">
    <property type="component" value="Unassembled WGS sequence"/>
</dbReference>
<name>A0A926VI94_9CYAN</name>
<dbReference type="PIRSF" id="PIRSF006060">
    <property type="entry name" value="AA_transporter"/>
    <property type="match status" value="1"/>
</dbReference>
<dbReference type="RefSeq" id="WP_190470324.1">
    <property type="nucleotide sequence ID" value="NZ_JACJPW010000077.1"/>
</dbReference>
<organism evidence="7 8">
    <name type="scientific">Aerosakkonema funiforme FACHB-1375</name>
    <dbReference type="NCBI Taxonomy" id="2949571"/>
    <lineage>
        <taxon>Bacteria</taxon>
        <taxon>Bacillati</taxon>
        <taxon>Cyanobacteriota</taxon>
        <taxon>Cyanophyceae</taxon>
        <taxon>Oscillatoriophycideae</taxon>
        <taxon>Aerosakkonematales</taxon>
        <taxon>Aerosakkonemataceae</taxon>
        <taxon>Aerosakkonema</taxon>
    </lineage>
</organism>
<evidence type="ECO:0000256" key="1">
    <source>
        <dbReference type="ARBA" id="ARBA00004141"/>
    </source>
</evidence>
<dbReference type="PANTHER" id="PTHR43243">
    <property type="entry name" value="INNER MEMBRANE TRANSPORTER YGJI-RELATED"/>
    <property type="match status" value="1"/>
</dbReference>
<feature type="transmembrane region" description="Helical" evidence="6">
    <location>
        <begin position="384"/>
        <end position="404"/>
    </location>
</feature>
<feature type="transmembrane region" description="Helical" evidence="6">
    <location>
        <begin position="222"/>
        <end position="247"/>
    </location>
</feature>
<keyword evidence="8" id="KW-1185">Reference proteome</keyword>
<dbReference type="Pfam" id="PF13520">
    <property type="entry name" value="AA_permease_2"/>
    <property type="match status" value="1"/>
</dbReference>
<keyword evidence="2" id="KW-0813">Transport</keyword>
<reference evidence="7" key="1">
    <citation type="journal article" date="2015" name="ISME J.">
        <title>Draft Genome Sequence of Streptomyces incarnatus NRRL8089, which Produces the Nucleoside Antibiotic Sinefungin.</title>
        <authorList>
            <person name="Oshima K."/>
            <person name="Hattori M."/>
            <person name="Shimizu H."/>
            <person name="Fukuda K."/>
            <person name="Nemoto M."/>
            <person name="Inagaki K."/>
            <person name="Tamura T."/>
        </authorList>
    </citation>
    <scope>NUCLEOTIDE SEQUENCE</scope>
    <source>
        <strain evidence="7">FACHB-1375</strain>
    </source>
</reference>
<feature type="transmembrane region" description="Helical" evidence="6">
    <location>
        <begin position="416"/>
        <end position="436"/>
    </location>
</feature>
<feature type="transmembrane region" description="Helical" evidence="6">
    <location>
        <begin position="106"/>
        <end position="134"/>
    </location>
</feature>